<keyword evidence="2" id="KW-1003">Cell membrane</keyword>
<dbReference type="PANTHER" id="PTHR35007:SF4">
    <property type="entry name" value="CONSERVED TRANSMEMBRANE PROTEIN-RELATED"/>
    <property type="match status" value="1"/>
</dbReference>
<evidence type="ECO:0000256" key="4">
    <source>
        <dbReference type="ARBA" id="ARBA00022989"/>
    </source>
</evidence>
<evidence type="ECO:0000313" key="9">
    <source>
        <dbReference type="Proteomes" id="UP000323257"/>
    </source>
</evidence>
<proteinExistence type="predicted"/>
<evidence type="ECO:0000256" key="2">
    <source>
        <dbReference type="ARBA" id="ARBA00022475"/>
    </source>
</evidence>
<dbReference type="Proteomes" id="UP000323257">
    <property type="component" value="Unassembled WGS sequence"/>
</dbReference>
<dbReference type="InterPro" id="IPR018076">
    <property type="entry name" value="T2SS_GspF_dom"/>
</dbReference>
<dbReference type="PANTHER" id="PTHR35007">
    <property type="entry name" value="INTEGRAL MEMBRANE PROTEIN-RELATED"/>
    <property type="match status" value="1"/>
</dbReference>
<evidence type="ECO:0000256" key="3">
    <source>
        <dbReference type="ARBA" id="ARBA00022692"/>
    </source>
</evidence>
<comment type="caution">
    <text evidence="8">The sequence shown here is derived from an EMBL/GenBank/DDBJ whole genome shotgun (WGS) entry which is preliminary data.</text>
</comment>
<name>A0A5S5C0D5_9BACL</name>
<organism evidence="8 9">
    <name type="scientific">Paenibacillus methanolicus</name>
    <dbReference type="NCBI Taxonomy" id="582686"/>
    <lineage>
        <taxon>Bacteria</taxon>
        <taxon>Bacillati</taxon>
        <taxon>Bacillota</taxon>
        <taxon>Bacilli</taxon>
        <taxon>Bacillales</taxon>
        <taxon>Paenibacillaceae</taxon>
        <taxon>Paenibacillus</taxon>
    </lineage>
</organism>
<feature type="transmembrane region" description="Helical" evidence="6">
    <location>
        <begin position="18"/>
        <end position="36"/>
    </location>
</feature>
<evidence type="ECO:0000256" key="1">
    <source>
        <dbReference type="ARBA" id="ARBA00004651"/>
    </source>
</evidence>
<keyword evidence="3 6" id="KW-0812">Transmembrane</keyword>
<keyword evidence="5 6" id="KW-0472">Membrane</keyword>
<comment type="subcellular location">
    <subcellularLocation>
        <location evidence="1">Cell membrane</location>
        <topology evidence="1">Multi-pass membrane protein</topology>
    </subcellularLocation>
</comment>
<evidence type="ECO:0000256" key="5">
    <source>
        <dbReference type="ARBA" id="ARBA00023136"/>
    </source>
</evidence>
<accession>A0A5S5C0D5</accession>
<dbReference type="AlphaFoldDB" id="A0A5S5C0D5"/>
<protein>
    <submittedName>
        <fullName evidence="8">Tight adherence protein C</fullName>
    </submittedName>
</protein>
<keyword evidence="4 6" id="KW-1133">Transmembrane helix</keyword>
<gene>
    <name evidence="8" type="ORF">BCM02_10978</name>
</gene>
<reference evidence="8 9" key="1">
    <citation type="submission" date="2019-07" db="EMBL/GenBank/DDBJ databases">
        <title>Genomic Encyclopedia of Type Strains, Phase III (KMG-III): the genomes of soil and plant-associated and newly described type strains.</title>
        <authorList>
            <person name="Whitman W."/>
        </authorList>
    </citation>
    <scope>NUCLEOTIDE SEQUENCE [LARGE SCALE GENOMIC DNA]</scope>
    <source>
        <strain evidence="8 9">BL24</strain>
    </source>
</reference>
<feature type="domain" description="Type II secretion system protein GspF" evidence="7">
    <location>
        <begin position="171"/>
        <end position="300"/>
    </location>
</feature>
<evidence type="ECO:0000256" key="6">
    <source>
        <dbReference type="SAM" id="Phobius"/>
    </source>
</evidence>
<feature type="transmembrane region" description="Helical" evidence="6">
    <location>
        <begin position="282"/>
        <end position="305"/>
    </location>
</feature>
<sequence length="307" mass="33500">MPPWVQCRRMNMGENGMVIIWVSLLAVGWAACAIMARRLPAASREAAKMLEGGDAQRILLALPFRYALERLGMYDRLQMQLGELHGKLLIVKGSSWTLEATRLHAASAVGIGYAAACIGAGAGAAGEEPTICLMGLLLGVLLPVVKWREPAKLVERRKQDMLIALPDVLSKLTLQLAAGETMQRALTRCIVRAPGKPAHPLHEELAKACEAVRNGESFAAAMEGFSRRCALQEVSLFTTTLLLNYRRGGDKLVLSLKELTYSLWERRKAIARSRGEEASSKLVFPLVGIFVVLMILVASPAVLLMGW</sequence>
<dbReference type="Pfam" id="PF00482">
    <property type="entry name" value="T2SSF"/>
    <property type="match status" value="1"/>
</dbReference>
<dbReference type="EMBL" id="VNHS01000009">
    <property type="protein sequence ID" value="TYP71800.1"/>
    <property type="molecule type" value="Genomic_DNA"/>
</dbReference>
<dbReference type="GO" id="GO:0005886">
    <property type="term" value="C:plasma membrane"/>
    <property type="evidence" value="ECO:0007669"/>
    <property type="project" value="UniProtKB-SubCell"/>
</dbReference>
<evidence type="ECO:0000259" key="7">
    <source>
        <dbReference type="Pfam" id="PF00482"/>
    </source>
</evidence>
<keyword evidence="9" id="KW-1185">Reference proteome</keyword>
<evidence type="ECO:0000313" key="8">
    <source>
        <dbReference type="EMBL" id="TYP71800.1"/>
    </source>
</evidence>